<dbReference type="PANTHER" id="PTHR45648">
    <property type="entry name" value="GDSL LIPASE/ACYLHYDROLASE FAMILY PROTEIN (AFU_ORTHOLOGUE AFUA_4G14700)"/>
    <property type="match status" value="1"/>
</dbReference>
<dbReference type="Gene3D" id="3.40.50.1110">
    <property type="entry name" value="SGNH hydrolase"/>
    <property type="match status" value="1"/>
</dbReference>
<keyword evidence="2" id="KW-0472">Membrane</keyword>
<dbReference type="InterPro" id="IPR001087">
    <property type="entry name" value="GDSL"/>
</dbReference>
<dbReference type="PANTHER" id="PTHR45648:SF22">
    <property type="entry name" value="GDSL LIPASE_ACYLHYDROLASE FAMILY PROTEIN (AFU_ORTHOLOGUE AFUA_4G14700)"/>
    <property type="match status" value="1"/>
</dbReference>
<comment type="caution">
    <text evidence="3">The sequence shown here is derived from an EMBL/GenBank/DDBJ whole genome shotgun (WGS) entry which is preliminary data.</text>
</comment>
<feature type="transmembrane region" description="Helical" evidence="2">
    <location>
        <begin position="318"/>
        <end position="339"/>
    </location>
</feature>
<name>A0A815I0P4_9BILA</name>
<evidence type="ECO:0000256" key="1">
    <source>
        <dbReference type="ARBA" id="ARBA00022801"/>
    </source>
</evidence>
<reference evidence="3" key="1">
    <citation type="submission" date="2021-02" db="EMBL/GenBank/DDBJ databases">
        <authorList>
            <person name="Nowell W R."/>
        </authorList>
    </citation>
    <scope>NUCLEOTIDE SEQUENCE</scope>
</reference>
<keyword evidence="2" id="KW-0812">Transmembrane</keyword>
<dbReference type="InterPro" id="IPR051058">
    <property type="entry name" value="GDSL_Est/Lipase"/>
</dbReference>
<dbReference type="SUPFAM" id="SSF52266">
    <property type="entry name" value="SGNH hydrolase"/>
    <property type="match status" value="1"/>
</dbReference>
<gene>
    <name evidence="3" type="ORF">SEV965_LOCUS29199</name>
</gene>
<evidence type="ECO:0000313" key="4">
    <source>
        <dbReference type="Proteomes" id="UP000663889"/>
    </source>
</evidence>
<dbReference type="Proteomes" id="UP000663889">
    <property type="component" value="Unassembled WGS sequence"/>
</dbReference>
<keyword evidence="2" id="KW-1133">Transmembrane helix</keyword>
<dbReference type="EMBL" id="CAJNOU010002900">
    <property type="protein sequence ID" value="CAF1357525.1"/>
    <property type="molecule type" value="Genomic_DNA"/>
</dbReference>
<keyword evidence="1" id="KW-0378">Hydrolase</keyword>
<dbReference type="InterPro" id="IPR036514">
    <property type="entry name" value="SGNH_hydro_sf"/>
</dbReference>
<sequence length="340" mass="39443">MYGWSYEILSLGHLSLLIIMEYMPKGILYYTTVVTFGDSTSDTGNAYRISNHTWPPVPPFNSNGGFADNLLWNQILTQQLLHNTTLQDYSYGSATTDNELVQGTMGRSPNLIVDYLIRNSTIPPSVRQQIFQYISKTINETIDFDQTLYVIWVGSNNYYFNESLTPLQTVESIIKCLNLLIFFGARNLVIINEPPFDRYPGFRNKNTTNTTKYLYIQHNEILSQRINEIYLSNYSRLRIRLFDSYTFISKILDNYINYGFENLDNCWDTQSDSLVIIRCQNITKKIFTDEYHLTSVMQTLLAKEFYFKLAGSNSTSKGISFISMNFHLFIVVICIMFLLK</sequence>
<organism evidence="3 4">
    <name type="scientific">Rotaria sordida</name>
    <dbReference type="NCBI Taxonomy" id="392033"/>
    <lineage>
        <taxon>Eukaryota</taxon>
        <taxon>Metazoa</taxon>
        <taxon>Spiralia</taxon>
        <taxon>Gnathifera</taxon>
        <taxon>Rotifera</taxon>
        <taxon>Eurotatoria</taxon>
        <taxon>Bdelloidea</taxon>
        <taxon>Philodinida</taxon>
        <taxon>Philodinidae</taxon>
        <taxon>Rotaria</taxon>
    </lineage>
</organism>
<dbReference type="Pfam" id="PF00657">
    <property type="entry name" value="Lipase_GDSL"/>
    <property type="match status" value="1"/>
</dbReference>
<protein>
    <submittedName>
        <fullName evidence="3">Uncharacterized protein</fullName>
    </submittedName>
</protein>
<evidence type="ECO:0000313" key="3">
    <source>
        <dbReference type="EMBL" id="CAF1357525.1"/>
    </source>
</evidence>
<dbReference type="CDD" id="cd01846">
    <property type="entry name" value="fatty_acyltransferase_like"/>
    <property type="match status" value="1"/>
</dbReference>
<dbReference type="GO" id="GO:0016788">
    <property type="term" value="F:hydrolase activity, acting on ester bonds"/>
    <property type="evidence" value="ECO:0007669"/>
    <property type="project" value="InterPro"/>
</dbReference>
<dbReference type="AlphaFoldDB" id="A0A815I0P4"/>
<proteinExistence type="predicted"/>
<accession>A0A815I0P4</accession>
<evidence type="ECO:0000256" key="2">
    <source>
        <dbReference type="SAM" id="Phobius"/>
    </source>
</evidence>